<dbReference type="Proteomes" id="UP000245488">
    <property type="component" value="Unassembled WGS sequence"/>
</dbReference>
<evidence type="ECO:0000313" key="3">
    <source>
        <dbReference type="Proteomes" id="UP000245488"/>
    </source>
</evidence>
<dbReference type="EMBL" id="NXNG01000004">
    <property type="protein sequence ID" value="PWT25760.1"/>
    <property type="molecule type" value="Genomic_DNA"/>
</dbReference>
<protein>
    <recommendedName>
        <fullName evidence="4">Transmembrane protein</fullName>
    </recommendedName>
</protein>
<organism evidence="2 3">
    <name type="scientific">Butyrivibrio fibrisolvens</name>
    <dbReference type="NCBI Taxonomy" id="831"/>
    <lineage>
        <taxon>Bacteria</taxon>
        <taxon>Bacillati</taxon>
        <taxon>Bacillota</taxon>
        <taxon>Clostridia</taxon>
        <taxon>Lachnospirales</taxon>
        <taxon>Lachnospiraceae</taxon>
        <taxon>Butyrivibrio</taxon>
    </lineage>
</organism>
<proteinExistence type="predicted"/>
<feature type="transmembrane region" description="Helical" evidence="1">
    <location>
        <begin position="148"/>
        <end position="168"/>
    </location>
</feature>
<name>A0A317G034_BUTFI</name>
<keyword evidence="1" id="KW-1133">Transmembrane helix</keyword>
<feature type="transmembrane region" description="Helical" evidence="1">
    <location>
        <begin position="42"/>
        <end position="62"/>
    </location>
</feature>
<gene>
    <name evidence="2" type="ORF">CPT75_01325</name>
</gene>
<reference evidence="2 3" key="1">
    <citation type="submission" date="2017-09" db="EMBL/GenBank/DDBJ databases">
        <title>High-quality draft genome sequence of Butyrivibrio fibrisolvens INBov1, isolated from cow rumen.</title>
        <authorList>
            <person name="Rodriguez Hernaez J."/>
            <person name="Rivarola M."/>
            <person name="Paniego N."/>
            <person name="Cravero S."/>
            <person name="Ceron Cucchi M."/>
            <person name="Martinez M.C."/>
        </authorList>
    </citation>
    <scope>NUCLEOTIDE SEQUENCE [LARGE SCALE GENOMIC DNA]</scope>
    <source>
        <strain evidence="2 3">INBov1</strain>
    </source>
</reference>
<feature type="transmembrane region" description="Helical" evidence="1">
    <location>
        <begin position="120"/>
        <end position="142"/>
    </location>
</feature>
<accession>A0A317G034</accession>
<dbReference type="AlphaFoldDB" id="A0A317G034"/>
<keyword evidence="1" id="KW-0812">Transmembrane</keyword>
<dbReference type="RefSeq" id="WP_110074554.1">
    <property type="nucleotide sequence ID" value="NZ_NXNG01000004.1"/>
</dbReference>
<keyword evidence="1" id="KW-0472">Membrane</keyword>
<evidence type="ECO:0008006" key="4">
    <source>
        <dbReference type="Google" id="ProtNLM"/>
    </source>
</evidence>
<sequence length="236" mass="27878">MEIILRYLYSFFLWIYWPGMVIYIVFQFYTNNNIENSKKKQANFIGKIIMIICTYCLISGGVYQYTYHNLLSFIEYDQSEYIYIWCSIGIVLLEVLAFIVTETDNYSRIVIVRFPVTKKLLLFLHLSVLGVLILHLLLKAFYRVDFGIVIWRVELFLSFFIPIIYEFISSFNIMLSSRKEYLCVNNVFSQSLLISDDSHPYTFVQNSDNSFTISNGENSINTFPLKEYQIAKLKEL</sequence>
<feature type="transmembrane region" description="Helical" evidence="1">
    <location>
        <begin position="6"/>
        <end position="30"/>
    </location>
</feature>
<comment type="caution">
    <text evidence="2">The sequence shown here is derived from an EMBL/GenBank/DDBJ whole genome shotgun (WGS) entry which is preliminary data.</text>
</comment>
<feature type="transmembrane region" description="Helical" evidence="1">
    <location>
        <begin position="82"/>
        <end position="100"/>
    </location>
</feature>
<keyword evidence="3" id="KW-1185">Reference proteome</keyword>
<evidence type="ECO:0000256" key="1">
    <source>
        <dbReference type="SAM" id="Phobius"/>
    </source>
</evidence>
<evidence type="ECO:0000313" key="2">
    <source>
        <dbReference type="EMBL" id="PWT25760.1"/>
    </source>
</evidence>